<comment type="caution">
    <text evidence="2">The sequence shown here is derived from an EMBL/GenBank/DDBJ whole genome shotgun (WGS) entry which is preliminary data.</text>
</comment>
<dbReference type="Pfam" id="PF12728">
    <property type="entry name" value="HTH_17"/>
    <property type="match status" value="1"/>
</dbReference>
<accession>A0A5C5ZGY3</accession>
<sequence length="92" mass="9687">MTLTLDPTDLDALADRVAKKLSASLRPSLPKASAVAAPAKLAFSIREAAHLLSLGERTVADAVASGAIASTKIGRLRRINRAELERIAREGI</sequence>
<dbReference type="RefSeq" id="WP_197525852.1">
    <property type="nucleotide sequence ID" value="NZ_SJPQ01000004.1"/>
</dbReference>
<evidence type="ECO:0000313" key="3">
    <source>
        <dbReference type="Proteomes" id="UP000315440"/>
    </source>
</evidence>
<evidence type="ECO:0000259" key="1">
    <source>
        <dbReference type="Pfam" id="PF12728"/>
    </source>
</evidence>
<dbReference type="EMBL" id="SJPQ01000004">
    <property type="protein sequence ID" value="TWT86679.1"/>
    <property type="molecule type" value="Genomic_DNA"/>
</dbReference>
<dbReference type="InterPro" id="IPR041657">
    <property type="entry name" value="HTH_17"/>
</dbReference>
<keyword evidence="3" id="KW-1185">Reference proteome</keyword>
<feature type="domain" description="Helix-turn-helix" evidence="1">
    <location>
        <begin position="43"/>
        <end position="90"/>
    </location>
</feature>
<organism evidence="2 3">
    <name type="scientific">Pseudobythopirellula maris</name>
    <dbReference type="NCBI Taxonomy" id="2527991"/>
    <lineage>
        <taxon>Bacteria</taxon>
        <taxon>Pseudomonadati</taxon>
        <taxon>Planctomycetota</taxon>
        <taxon>Planctomycetia</taxon>
        <taxon>Pirellulales</taxon>
        <taxon>Lacipirellulaceae</taxon>
        <taxon>Pseudobythopirellula</taxon>
    </lineage>
</organism>
<dbReference type="AlphaFoldDB" id="A0A5C5ZGY3"/>
<evidence type="ECO:0000313" key="2">
    <source>
        <dbReference type="EMBL" id="TWT86679.1"/>
    </source>
</evidence>
<protein>
    <submittedName>
        <fullName evidence="2">Helix-turn-helix domain protein</fullName>
    </submittedName>
</protein>
<name>A0A5C5ZGY3_9BACT</name>
<gene>
    <name evidence="2" type="ORF">Mal64_35080</name>
</gene>
<dbReference type="Proteomes" id="UP000315440">
    <property type="component" value="Unassembled WGS sequence"/>
</dbReference>
<dbReference type="NCBIfam" id="TIGR01764">
    <property type="entry name" value="excise"/>
    <property type="match status" value="1"/>
</dbReference>
<proteinExistence type="predicted"/>
<dbReference type="GO" id="GO:0003677">
    <property type="term" value="F:DNA binding"/>
    <property type="evidence" value="ECO:0007669"/>
    <property type="project" value="InterPro"/>
</dbReference>
<reference evidence="2 3" key="1">
    <citation type="submission" date="2019-02" db="EMBL/GenBank/DDBJ databases">
        <title>Deep-cultivation of Planctomycetes and their phenomic and genomic characterization uncovers novel biology.</title>
        <authorList>
            <person name="Wiegand S."/>
            <person name="Jogler M."/>
            <person name="Boedeker C."/>
            <person name="Pinto D."/>
            <person name="Vollmers J."/>
            <person name="Rivas-Marin E."/>
            <person name="Kohn T."/>
            <person name="Peeters S.H."/>
            <person name="Heuer A."/>
            <person name="Rast P."/>
            <person name="Oberbeckmann S."/>
            <person name="Bunk B."/>
            <person name="Jeske O."/>
            <person name="Meyerdierks A."/>
            <person name="Storesund J.E."/>
            <person name="Kallscheuer N."/>
            <person name="Luecker S."/>
            <person name="Lage O.M."/>
            <person name="Pohl T."/>
            <person name="Merkel B.J."/>
            <person name="Hornburger P."/>
            <person name="Mueller R.-W."/>
            <person name="Bruemmer F."/>
            <person name="Labrenz M."/>
            <person name="Spormann A.M."/>
            <person name="Op Den Camp H."/>
            <person name="Overmann J."/>
            <person name="Amann R."/>
            <person name="Jetten M.S.M."/>
            <person name="Mascher T."/>
            <person name="Medema M.H."/>
            <person name="Devos D.P."/>
            <person name="Kaster A.-K."/>
            <person name="Ovreas L."/>
            <person name="Rohde M."/>
            <person name="Galperin M.Y."/>
            <person name="Jogler C."/>
        </authorList>
    </citation>
    <scope>NUCLEOTIDE SEQUENCE [LARGE SCALE GENOMIC DNA]</scope>
    <source>
        <strain evidence="2 3">Mal64</strain>
    </source>
</reference>
<dbReference type="InterPro" id="IPR010093">
    <property type="entry name" value="SinI_DNA-bd"/>
</dbReference>